<evidence type="ECO:0000256" key="12">
    <source>
        <dbReference type="ARBA" id="ARBA00023201"/>
    </source>
</evidence>
<dbReference type="PRINTS" id="PR00176">
    <property type="entry name" value="NANEUSMPORT"/>
</dbReference>
<dbReference type="InterPro" id="IPR037272">
    <property type="entry name" value="SNS_sf"/>
</dbReference>
<evidence type="ECO:0000256" key="13">
    <source>
        <dbReference type="ARBA" id="ARBA00037785"/>
    </source>
</evidence>
<dbReference type="GO" id="GO:0046872">
    <property type="term" value="F:metal ion binding"/>
    <property type="evidence" value="ECO:0007669"/>
    <property type="project" value="UniProtKB-KW"/>
</dbReference>
<dbReference type="Pfam" id="PF00209">
    <property type="entry name" value="SNF"/>
    <property type="match status" value="1"/>
</dbReference>
<feature type="compositionally biased region" description="Basic and acidic residues" evidence="17">
    <location>
        <begin position="68"/>
        <end position="82"/>
    </location>
</feature>
<dbReference type="Proteomes" id="UP000694843">
    <property type="component" value="Unplaced"/>
</dbReference>
<proteinExistence type="inferred from homology"/>
<evidence type="ECO:0000256" key="18">
    <source>
        <dbReference type="SAM" id="Phobius"/>
    </source>
</evidence>
<comment type="similarity">
    <text evidence="2">Belongs to the sodium:neurotransmitter symporter (SNF) (TC 2.A.22) family.</text>
</comment>
<keyword evidence="12" id="KW-0739">Sodium transport</keyword>
<feature type="transmembrane region" description="Helical" evidence="18">
    <location>
        <begin position="564"/>
        <end position="583"/>
    </location>
</feature>
<evidence type="ECO:0000256" key="4">
    <source>
        <dbReference type="ARBA" id="ARBA00022692"/>
    </source>
</evidence>
<keyword evidence="19" id="KW-1185">Reference proteome</keyword>
<dbReference type="PANTHER" id="PTHR11616">
    <property type="entry name" value="SODIUM/CHLORIDE DEPENDENT TRANSPORTER"/>
    <property type="match status" value="1"/>
</dbReference>
<sequence length="672" mass="73922">MRSDHITQFGRNGGGKVNISYDDTEGKFGIIDHGDLPGVYTNSGSTSRRREGPESASSLASPNVSRTTFHDSNKDKPLKENSDKCFSDEISIANVKDGDEEGEGRQQWSNPIEFLLSCIALSVGLGNVWRFPITAYKNGGGAFLIPYLVVLLFIGRPLYFLELSLGQFSSYGCIKLWKCVPAIKGVGYSQVVATAAILTYYVSLMALTVFYFCVSFQSELPWSVCDPAWAAMDSCVAVSSNSSLGFSSNSSKQSSSEQFFRRYVVHEAATWTSGIGKPDWKLALCLAGSWLVLFFTLVKGVQSAGKTAYFTALFPYLVLFTLLGRGVTLPGAYDGIMYFLTPQWERLLDGNVWYQAVTQSFFSLSVAFGSIPMFSSYNDFKHNVYRDSLIISFMDTGTSLLAGLTIFSILGNLKHEINADSFDDVVQGGAGLAFITYPTAIAKFDYVPQLFAVLFFMMLFTLGLGSATALTNGVITVILDQFPHWNKAVVSAVVCFAGFLTGLIYLTPEGLYILDLVDFFAGGTIVFVLAVVETSAICYIYGLRNLIRDFKFMLDVDLGIYWKLCWAVVVPFGLTAILVYSLFDFKLPRHNDADLPSAAYSCGYALLVGALLVIPAGFLHAVWIADCAPGAGLSEKVMSVFRPKPTWGPKKKKYRIAWLQHIQELPKLEEEP</sequence>
<evidence type="ECO:0000256" key="1">
    <source>
        <dbReference type="ARBA" id="ARBA00004141"/>
    </source>
</evidence>
<dbReference type="PANTHER" id="PTHR11616:SF321">
    <property type="entry name" value="SODIUM-DEPENDENT NUTRIENT AMINO ACID TRANSPORTER 1-RELATED"/>
    <property type="match status" value="1"/>
</dbReference>
<feature type="compositionally biased region" description="Polar residues" evidence="17">
    <location>
        <begin position="55"/>
        <end position="67"/>
    </location>
</feature>
<name>A0A8B7NQM5_HYAAZ</name>
<feature type="transmembrane region" description="Helical" evidence="18">
    <location>
        <begin position="389"/>
        <end position="410"/>
    </location>
</feature>
<evidence type="ECO:0000256" key="16">
    <source>
        <dbReference type="PIRSR" id="PIRSR600175-2"/>
    </source>
</evidence>
<dbReference type="GeneID" id="108672773"/>
<keyword evidence="11" id="KW-0325">Glycoprotein</keyword>
<feature type="transmembrane region" description="Helical" evidence="18">
    <location>
        <begin position="144"/>
        <end position="165"/>
    </location>
</feature>
<keyword evidence="4 18" id="KW-0812">Transmembrane</keyword>
<evidence type="ECO:0000256" key="15">
    <source>
        <dbReference type="PIRSR" id="PIRSR600175-1"/>
    </source>
</evidence>
<dbReference type="RefSeq" id="XP_018015993.1">
    <property type="nucleotide sequence ID" value="XM_018160504.2"/>
</dbReference>
<keyword evidence="6" id="KW-0029">Amino-acid transport</keyword>
<feature type="transmembrane region" description="Helical" evidence="18">
    <location>
        <begin position="310"/>
        <end position="333"/>
    </location>
</feature>
<feature type="disulfide bond" evidence="16">
    <location>
        <begin position="225"/>
        <end position="235"/>
    </location>
</feature>
<dbReference type="OrthoDB" id="6581954at2759"/>
<gene>
    <name evidence="20" type="primary">LOC108672773</name>
</gene>
<evidence type="ECO:0000256" key="7">
    <source>
        <dbReference type="ARBA" id="ARBA00022989"/>
    </source>
</evidence>
<evidence type="ECO:0000256" key="11">
    <source>
        <dbReference type="ARBA" id="ARBA00023180"/>
    </source>
</evidence>
<keyword evidence="9" id="KW-0406">Ion transport</keyword>
<keyword evidence="8 15" id="KW-0915">Sodium</keyword>
<protein>
    <recommendedName>
        <fullName evidence="14">Sodium-dependent nutrient amino acid transporter 1</fullName>
    </recommendedName>
</protein>
<feature type="binding site" evidence="15">
    <location>
        <position position="462"/>
    </location>
    <ligand>
        <name>Na(+)</name>
        <dbReference type="ChEBI" id="CHEBI:29101"/>
        <label>1</label>
    </ligand>
</feature>
<comment type="subcellular location">
    <subcellularLocation>
        <location evidence="1">Membrane</location>
        <topology evidence="1">Multi-pass membrane protein</topology>
    </subcellularLocation>
</comment>
<dbReference type="AlphaFoldDB" id="A0A8B7NQM5"/>
<evidence type="ECO:0000256" key="5">
    <source>
        <dbReference type="ARBA" id="ARBA00022847"/>
    </source>
</evidence>
<reference evidence="20" key="1">
    <citation type="submission" date="2025-08" db="UniProtKB">
        <authorList>
            <consortium name="RefSeq"/>
        </authorList>
    </citation>
    <scope>IDENTIFICATION</scope>
    <source>
        <tissue evidence="20">Whole organism</tissue>
    </source>
</reference>
<evidence type="ECO:0000256" key="3">
    <source>
        <dbReference type="ARBA" id="ARBA00022448"/>
    </source>
</evidence>
<evidence type="ECO:0000313" key="20">
    <source>
        <dbReference type="RefSeq" id="XP_018015993.1"/>
    </source>
</evidence>
<dbReference type="CDD" id="cd10324">
    <property type="entry name" value="SLC6sbd"/>
    <property type="match status" value="1"/>
</dbReference>
<evidence type="ECO:0000256" key="9">
    <source>
        <dbReference type="ARBA" id="ARBA00023065"/>
    </source>
</evidence>
<evidence type="ECO:0000256" key="2">
    <source>
        <dbReference type="ARBA" id="ARBA00006459"/>
    </source>
</evidence>
<keyword evidence="5" id="KW-0769">Symport</keyword>
<comment type="function">
    <text evidence="13">Unusual broad substrate spectrum amino acid:sodium cotransporter that promotes absorption of the D isomers of essential amino acids. Neutral amino acids are the preferred substrates, especially methionine and phenylalanine.</text>
</comment>
<accession>A0A8B7NQM5</accession>
<feature type="binding site" evidence="15">
    <location>
        <position position="127"/>
    </location>
    <ligand>
        <name>Na(+)</name>
        <dbReference type="ChEBI" id="CHEBI:29101"/>
        <label>1</label>
    </ligand>
</feature>
<keyword evidence="3" id="KW-0813">Transport</keyword>
<organism evidence="19 20">
    <name type="scientific">Hyalella azteca</name>
    <name type="common">Amphipod</name>
    <dbReference type="NCBI Taxonomy" id="294128"/>
    <lineage>
        <taxon>Eukaryota</taxon>
        <taxon>Metazoa</taxon>
        <taxon>Ecdysozoa</taxon>
        <taxon>Arthropoda</taxon>
        <taxon>Crustacea</taxon>
        <taxon>Multicrustacea</taxon>
        <taxon>Malacostraca</taxon>
        <taxon>Eumalacostraca</taxon>
        <taxon>Peracarida</taxon>
        <taxon>Amphipoda</taxon>
        <taxon>Senticaudata</taxon>
        <taxon>Talitrida</taxon>
        <taxon>Talitroidea</taxon>
        <taxon>Hyalellidae</taxon>
        <taxon>Hyalella</taxon>
    </lineage>
</organism>
<dbReference type="OMA" id="DYQMFLR"/>
<dbReference type="PROSITE" id="PS00754">
    <property type="entry name" value="NA_NEUROTRAN_SYMP_2"/>
    <property type="match status" value="1"/>
</dbReference>
<feature type="region of interest" description="Disordered" evidence="17">
    <location>
        <begin position="39"/>
        <end position="82"/>
    </location>
</feature>
<evidence type="ECO:0000256" key="14">
    <source>
        <dbReference type="ARBA" id="ARBA00040215"/>
    </source>
</evidence>
<keyword evidence="10 18" id="KW-0472">Membrane</keyword>
<keyword evidence="7 18" id="KW-1133">Transmembrane helix</keyword>
<feature type="binding site" evidence="15">
    <location>
        <position position="466"/>
    </location>
    <ligand>
        <name>Na(+)</name>
        <dbReference type="ChEBI" id="CHEBI:29101"/>
        <label>1</label>
    </ligand>
</feature>
<dbReference type="KEGG" id="hazt:108672773"/>
<dbReference type="GO" id="GO:0015179">
    <property type="term" value="F:L-amino acid transmembrane transporter activity"/>
    <property type="evidence" value="ECO:0007669"/>
    <property type="project" value="TreeGrafter"/>
</dbReference>
<dbReference type="SUPFAM" id="SSF161070">
    <property type="entry name" value="SNF-like"/>
    <property type="match status" value="1"/>
</dbReference>
<feature type="binding site" evidence="15">
    <location>
        <position position="123"/>
    </location>
    <ligand>
        <name>Na(+)</name>
        <dbReference type="ChEBI" id="CHEBI:29101"/>
        <label>1</label>
    </ligand>
</feature>
<feature type="transmembrane region" description="Helical" evidence="18">
    <location>
        <begin position="186"/>
        <end position="212"/>
    </location>
</feature>
<dbReference type="PROSITE" id="PS50267">
    <property type="entry name" value="NA_NEUROTRAN_SYMP_3"/>
    <property type="match status" value="1"/>
</dbReference>
<keyword evidence="16" id="KW-1015">Disulfide bond</keyword>
<feature type="transmembrane region" description="Helical" evidence="18">
    <location>
        <begin position="603"/>
        <end position="625"/>
    </location>
</feature>
<evidence type="ECO:0000256" key="8">
    <source>
        <dbReference type="ARBA" id="ARBA00023053"/>
    </source>
</evidence>
<dbReference type="GO" id="GO:0005886">
    <property type="term" value="C:plasma membrane"/>
    <property type="evidence" value="ECO:0007669"/>
    <property type="project" value="TreeGrafter"/>
</dbReference>
<evidence type="ECO:0000256" key="6">
    <source>
        <dbReference type="ARBA" id="ARBA00022970"/>
    </source>
</evidence>
<feature type="transmembrane region" description="Helical" evidence="18">
    <location>
        <begin position="450"/>
        <end position="479"/>
    </location>
</feature>
<feature type="transmembrane region" description="Helical" evidence="18">
    <location>
        <begin position="519"/>
        <end position="543"/>
    </location>
</feature>
<keyword evidence="15" id="KW-0479">Metal-binding</keyword>
<feature type="binding site" evidence="15">
    <location>
        <position position="363"/>
    </location>
    <ligand>
        <name>Na(+)</name>
        <dbReference type="ChEBI" id="CHEBI:29101"/>
        <label>1</label>
    </ligand>
</feature>
<dbReference type="GO" id="GO:0005283">
    <property type="term" value="F:amino acid:sodium symporter activity"/>
    <property type="evidence" value="ECO:0007669"/>
    <property type="project" value="TreeGrafter"/>
</dbReference>
<evidence type="ECO:0000256" key="17">
    <source>
        <dbReference type="SAM" id="MobiDB-lite"/>
    </source>
</evidence>
<dbReference type="InterPro" id="IPR000175">
    <property type="entry name" value="Na/ntran_symport"/>
</dbReference>
<evidence type="ECO:0000313" key="19">
    <source>
        <dbReference type="Proteomes" id="UP000694843"/>
    </source>
</evidence>
<feature type="transmembrane region" description="Helical" evidence="18">
    <location>
        <begin position="353"/>
        <end position="377"/>
    </location>
</feature>
<dbReference type="GO" id="GO:0089718">
    <property type="term" value="P:amino acid import across plasma membrane"/>
    <property type="evidence" value="ECO:0007669"/>
    <property type="project" value="TreeGrafter"/>
</dbReference>
<feature type="transmembrane region" description="Helical" evidence="18">
    <location>
        <begin position="488"/>
        <end position="507"/>
    </location>
</feature>
<evidence type="ECO:0000256" key="10">
    <source>
        <dbReference type="ARBA" id="ARBA00023136"/>
    </source>
</evidence>